<name>A0A5K1JTW5_9APHY</name>
<accession>A0A5K1JTW5</accession>
<organism evidence="3">
    <name type="scientific">Ganoderma boninense</name>
    <dbReference type="NCBI Taxonomy" id="34458"/>
    <lineage>
        <taxon>Eukaryota</taxon>
        <taxon>Fungi</taxon>
        <taxon>Dikarya</taxon>
        <taxon>Basidiomycota</taxon>
        <taxon>Agaricomycotina</taxon>
        <taxon>Agaricomycetes</taxon>
        <taxon>Polyporales</taxon>
        <taxon>Polyporaceae</taxon>
        <taxon>Ganoderma</taxon>
    </lineage>
</organism>
<feature type="compositionally biased region" description="Acidic residues" evidence="1">
    <location>
        <begin position="60"/>
        <end position="79"/>
    </location>
</feature>
<protein>
    <submittedName>
        <fullName evidence="3">Calcium-transporting ATPase (EC)</fullName>
    </submittedName>
</protein>
<keyword evidence="2" id="KW-0472">Membrane</keyword>
<feature type="compositionally biased region" description="Low complexity" evidence="1">
    <location>
        <begin position="216"/>
        <end position="227"/>
    </location>
</feature>
<feature type="compositionally biased region" description="Polar residues" evidence="1">
    <location>
        <begin position="84"/>
        <end position="93"/>
    </location>
</feature>
<feature type="region of interest" description="Disordered" evidence="1">
    <location>
        <begin position="209"/>
        <end position="314"/>
    </location>
</feature>
<feature type="compositionally biased region" description="Low complexity" evidence="1">
    <location>
        <begin position="39"/>
        <end position="59"/>
    </location>
</feature>
<feature type="compositionally biased region" description="Acidic residues" evidence="1">
    <location>
        <begin position="302"/>
        <end position="314"/>
    </location>
</feature>
<dbReference type="AlphaFoldDB" id="A0A5K1JTW5"/>
<keyword evidence="2" id="KW-1133">Transmembrane helix</keyword>
<evidence type="ECO:0000256" key="1">
    <source>
        <dbReference type="SAM" id="MobiDB-lite"/>
    </source>
</evidence>
<evidence type="ECO:0000313" key="3">
    <source>
        <dbReference type="EMBL" id="VWO95427.1"/>
    </source>
</evidence>
<reference evidence="3" key="1">
    <citation type="submission" date="2019-10" db="EMBL/GenBank/DDBJ databases">
        <authorList>
            <person name="Nor Muhammad N."/>
        </authorList>
    </citation>
    <scope>NUCLEOTIDE SEQUENCE</scope>
</reference>
<feature type="compositionally biased region" description="Polar residues" evidence="1">
    <location>
        <begin position="270"/>
        <end position="301"/>
    </location>
</feature>
<feature type="region of interest" description="Disordered" evidence="1">
    <location>
        <begin position="33"/>
        <end position="113"/>
    </location>
</feature>
<sequence>MTDSPFSLPSELQAGDYQLISSVEAPEWVLDTVPTNAESLPPLGSSSGPDRSSITPSADPLDEIDLGDLDDVGDLVNDDESSKTLESLNPRSDSISKDVGDPPPGRLLLLGNQPNRERTVEDIYEPALKDLNVLRAASSALLRDVLQIAKNRGAFTAGTAELDDKIASNMAYTEVMLRAAKNTMSRTYHLRGVTSFRFARTANDDDLAASRRRVTPLSRMSPSPRSLVTPASRNTRHLHLPNLPFRPRAAFQSPPPSQTDSPSSERRWDTSSASLNVDGSTSWTSPALTRDSTSTSLFTTANEDEDEGEDEDEDNILDNETLLVAANLGMTHQDVVGGRLYAIPLVLMSLWVIVAVVGMILNRDVVSHPIWEQWRSR</sequence>
<feature type="transmembrane region" description="Helical" evidence="2">
    <location>
        <begin position="340"/>
        <end position="361"/>
    </location>
</feature>
<keyword evidence="2" id="KW-0812">Transmembrane</keyword>
<proteinExistence type="predicted"/>
<dbReference type="EMBL" id="LR724811">
    <property type="protein sequence ID" value="VWO95427.1"/>
    <property type="molecule type" value="Genomic_DNA"/>
</dbReference>
<gene>
    <name evidence="3" type="primary">G4N2W2</name>
</gene>
<evidence type="ECO:0000256" key="2">
    <source>
        <dbReference type="SAM" id="Phobius"/>
    </source>
</evidence>